<evidence type="ECO:0000313" key="9">
    <source>
        <dbReference type="Proteomes" id="UP001605036"/>
    </source>
</evidence>
<reference evidence="8 9" key="1">
    <citation type="submission" date="2024-09" db="EMBL/GenBank/DDBJ databases">
        <title>Chromosome-scale assembly of Riccia fluitans.</title>
        <authorList>
            <person name="Paukszto L."/>
            <person name="Sawicki J."/>
            <person name="Karawczyk K."/>
            <person name="Piernik-Szablinska J."/>
            <person name="Szczecinska M."/>
            <person name="Mazdziarz M."/>
        </authorList>
    </citation>
    <scope>NUCLEOTIDE SEQUENCE [LARGE SCALE GENOMIC DNA]</scope>
    <source>
        <strain evidence="8">Rf_01</strain>
        <tissue evidence="8">Aerial parts of the thallus</tissue>
    </source>
</reference>
<feature type="region of interest" description="Disordered" evidence="6">
    <location>
        <begin position="335"/>
        <end position="420"/>
    </location>
</feature>
<feature type="domain" description="Cyclin-like" evidence="7">
    <location>
        <begin position="245"/>
        <end position="330"/>
    </location>
</feature>
<dbReference type="CDD" id="cd20588">
    <property type="entry name" value="CYCLIN_AcCycT_rpt2"/>
    <property type="match status" value="1"/>
</dbReference>
<accession>A0ABD1YYG9</accession>
<feature type="compositionally biased region" description="Basic and acidic residues" evidence="6">
    <location>
        <begin position="480"/>
        <end position="499"/>
    </location>
</feature>
<evidence type="ECO:0000256" key="5">
    <source>
        <dbReference type="RuleBase" id="RU000383"/>
    </source>
</evidence>
<feature type="domain" description="Cyclin-like" evidence="7">
    <location>
        <begin position="130"/>
        <end position="232"/>
    </location>
</feature>
<dbReference type="InterPro" id="IPR006671">
    <property type="entry name" value="Cyclin_N"/>
</dbReference>
<feature type="region of interest" description="Disordered" evidence="6">
    <location>
        <begin position="470"/>
        <end position="507"/>
    </location>
</feature>
<organism evidence="8 9">
    <name type="scientific">Riccia fluitans</name>
    <dbReference type="NCBI Taxonomy" id="41844"/>
    <lineage>
        <taxon>Eukaryota</taxon>
        <taxon>Viridiplantae</taxon>
        <taxon>Streptophyta</taxon>
        <taxon>Embryophyta</taxon>
        <taxon>Marchantiophyta</taxon>
        <taxon>Marchantiopsida</taxon>
        <taxon>Marchantiidae</taxon>
        <taxon>Marchantiales</taxon>
        <taxon>Ricciaceae</taxon>
        <taxon>Riccia</taxon>
    </lineage>
</organism>
<feature type="compositionally biased region" description="Basic and acidic residues" evidence="6">
    <location>
        <begin position="620"/>
        <end position="705"/>
    </location>
</feature>
<dbReference type="InterPro" id="IPR013763">
    <property type="entry name" value="Cyclin-like_dom"/>
</dbReference>
<dbReference type="PANTHER" id="PTHR10026">
    <property type="entry name" value="CYCLIN"/>
    <property type="match status" value="1"/>
</dbReference>
<feature type="compositionally biased region" description="Basic and acidic residues" evidence="6">
    <location>
        <begin position="764"/>
        <end position="785"/>
    </location>
</feature>
<comment type="caution">
    <text evidence="8">The sequence shown here is derived from an EMBL/GenBank/DDBJ whole genome shotgun (WGS) entry which is preliminary data.</text>
</comment>
<dbReference type="EMBL" id="JBHFFA010000003">
    <property type="protein sequence ID" value="KAL2635801.1"/>
    <property type="molecule type" value="Genomic_DNA"/>
</dbReference>
<dbReference type="InterPro" id="IPR036915">
    <property type="entry name" value="Cyclin-like_sf"/>
</dbReference>
<feature type="compositionally biased region" description="Basic and acidic residues" evidence="6">
    <location>
        <begin position="381"/>
        <end position="403"/>
    </location>
</feature>
<dbReference type="Gene3D" id="1.10.472.10">
    <property type="entry name" value="Cyclin-like"/>
    <property type="match status" value="2"/>
</dbReference>
<feature type="compositionally biased region" description="Basic and acidic residues" evidence="6">
    <location>
        <begin position="735"/>
        <end position="750"/>
    </location>
</feature>
<keyword evidence="2 5" id="KW-0195">Cyclin</keyword>
<keyword evidence="9" id="KW-1185">Reference proteome</keyword>
<feature type="compositionally biased region" description="Basic and acidic residues" evidence="6">
    <location>
        <begin position="563"/>
        <end position="574"/>
    </location>
</feature>
<feature type="region of interest" description="Disordered" evidence="6">
    <location>
        <begin position="563"/>
        <end position="828"/>
    </location>
</feature>
<feature type="compositionally biased region" description="Polar residues" evidence="6">
    <location>
        <begin position="365"/>
        <end position="380"/>
    </location>
</feature>
<feature type="compositionally biased region" description="Basic and acidic residues" evidence="6">
    <location>
        <begin position="794"/>
        <end position="828"/>
    </location>
</feature>
<protein>
    <recommendedName>
        <fullName evidence="7">Cyclin-like domain-containing protein</fullName>
    </recommendedName>
</protein>
<dbReference type="GO" id="GO:0051301">
    <property type="term" value="P:cell division"/>
    <property type="evidence" value="ECO:0007669"/>
    <property type="project" value="UniProtKB-KW"/>
</dbReference>
<evidence type="ECO:0000313" key="8">
    <source>
        <dbReference type="EMBL" id="KAL2635801.1"/>
    </source>
</evidence>
<evidence type="ECO:0000256" key="4">
    <source>
        <dbReference type="ARBA" id="ARBA00061204"/>
    </source>
</evidence>
<evidence type="ECO:0000256" key="1">
    <source>
        <dbReference type="ARBA" id="ARBA00022618"/>
    </source>
</evidence>
<sequence length="828" mass="93375">MLRRYCTTVVGSVGGLPSRKRESGDVDFRGSASNLIWPPGVSMQEFVREGRSDPNAAKKTLGMAGLLNGDAAQLALSGGGAASMGGKLEEPEHSSSNWYFSREEIEKRSPSRMDGIDLKKETYFRKSYCTFLQDLGMCLKVPQVTIATAIVFCHRFFLRQSHMKNDRHMIATICMFLAGKVEETPRPLRDVILMSYEIRHKKDPAAVARIKQKEVYEEQKELVLVGERLVLTTLGFDLNIHHPYKPLVAAIKKFKVAQNALAQVAWNFVNDGLRTSLCLQFKPHHIAAGAIFLAAKFLKVKLPSDGEKVWWQEFEVTPRQLEEVSNQMLELYEQNKTGGANPSRSSDPGPSLGVTHRSKAGEALPSSNGHHWNQNASSVADKSDKYGHVGKTDEGAAQGRRDEEYEISASHAPSACFEKRENGQVNEYEPAYENGSATVSVQETVVETSRTVKSSVNGLTKQVIKHETKEELHTSNLEEGQIKEDLREKKQTTETRLKSESGTTLRKTRVKVEVEERKPNTVDIPGAREVTEAKSSLEEREMEEVVESKPVALEIQSETIKVKSETVMDEEPKKSRLTSIEDVNTDRVKALKRRKSRGEGLDSRPSAVKVEATDEEADWERELESGVEAEAERAKQERRESKSKSSQKGDHDAIEGKKERIDDGEPTTKRRRNNEDDGISERKRTKSTERGERGEWIDTDADRGKVGNGPSERVEDGELPSSGNVHDQYRSSPRQSDRRSLPPAGPHDKAGSPSASKRHRDHSGRRDGHRSDRVAHSTRERDYHQSSHHHHQHRTDGERDRHHHKDRDWQDRDHKKVRHTDHDSFFGE</sequence>
<evidence type="ECO:0000256" key="3">
    <source>
        <dbReference type="ARBA" id="ARBA00023306"/>
    </source>
</evidence>
<evidence type="ECO:0000256" key="2">
    <source>
        <dbReference type="ARBA" id="ARBA00023127"/>
    </source>
</evidence>
<comment type="similarity">
    <text evidence="4">Belongs to the cyclin family. Cyclin T subfamily.</text>
</comment>
<name>A0ABD1YYG9_9MARC</name>
<dbReference type="CDD" id="cd20587">
    <property type="entry name" value="CYCLIN_AcCycT_rpt1"/>
    <property type="match status" value="1"/>
</dbReference>
<dbReference type="Proteomes" id="UP001605036">
    <property type="component" value="Unassembled WGS sequence"/>
</dbReference>
<evidence type="ECO:0000256" key="6">
    <source>
        <dbReference type="SAM" id="MobiDB-lite"/>
    </source>
</evidence>
<keyword evidence="1" id="KW-0132">Cell division</keyword>
<dbReference type="FunFam" id="1.10.472.10:FF:000026">
    <property type="entry name" value="Cyclin-T1-5 like"/>
    <property type="match status" value="1"/>
</dbReference>
<gene>
    <name evidence="8" type="ORF">R1flu_007280</name>
</gene>
<dbReference type="InterPro" id="IPR043198">
    <property type="entry name" value="Cyclin/Ssn8"/>
</dbReference>
<dbReference type="Pfam" id="PF21797">
    <property type="entry name" value="CycT2-like_C"/>
    <property type="match status" value="1"/>
</dbReference>
<dbReference type="SMART" id="SM00385">
    <property type="entry name" value="CYCLIN"/>
    <property type="match status" value="2"/>
</dbReference>
<evidence type="ECO:0000259" key="7">
    <source>
        <dbReference type="SMART" id="SM00385"/>
    </source>
</evidence>
<proteinExistence type="inferred from homology"/>
<dbReference type="Pfam" id="PF00134">
    <property type="entry name" value="Cyclin_N"/>
    <property type="match status" value="1"/>
</dbReference>
<feature type="compositionally biased region" description="Polar residues" evidence="6">
    <location>
        <begin position="335"/>
        <end position="348"/>
    </location>
</feature>
<dbReference type="SUPFAM" id="SSF47954">
    <property type="entry name" value="Cyclin-like"/>
    <property type="match status" value="2"/>
</dbReference>
<keyword evidence="3" id="KW-0131">Cell cycle</keyword>
<dbReference type="AlphaFoldDB" id="A0ABD1YYG9"/>
<feature type="compositionally biased region" description="Polar residues" evidence="6">
    <location>
        <begin position="721"/>
        <end position="734"/>
    </location>
</feature>
<dbReference type="FunFam" id="1.10.472.10:FF:000028">
    <property type="entry name" value="Cyclin-T1-5 like"/>
    <property type="match status" value="1"/>
</dbReference>